<dbReference type="NCBIfam" id="NF003592">
    <property type="entry name" value="PRK05254.1-5"/>
    <property type="match status" value="1"/>
</dbReference>
<evidence type="ECO:0000313" key="13">
    <source>
        <dbReference type="EMBL" id="SDX73139.1"/>
    </source>
</evidence>
<dbReference type="EMBL" id="FNOS01000002">
    <property type="protein sequence ID" value="SDX73139.1"/>
    <property type="molecule type" value="Genomic_DNA"/>
</dbReference>
<dbReference type="InterPro" id="IPR002043">
    <property type="entry name" value="UDG_fam1"/>
</dbReference>
<dbReference type="InterPro" id="IPR005122">
    <property type="entry name" value="Uracil-DNA_glycosylase-like"/>
</dbReference>
<dbReference type="SUPFAM" id="SSF52141">
    <property type="entry name" value="Uracil-DNA glycosylase-like"/>
    <property type="match status" value="1"/>
</dbReference>
<dbReference type="RefSeq" id="WP_093106299.1">
    <property type="nucleotide sequence ID" value="NZ_FNOS01000002.1"/>
</dbReference>
<dbReference type="NCBIfam" id="TIGR00628">
    <property type="entry name" value="ung"/>
    <property type="match status" value="1"/>
</dbReference>
<dbReference type="NCBIfam" id="NF003589">
    <property type="entry name" value="PRK05254.1-2"/>
    <property type="match status" value="1"/>
</dbReference>
<dbReference type="Proteomes" id="UP000198647">
    <property type="component" value="Unassembled WGS sequence"/>
</dbReference>
<feature type="active site" description="Proton acceptor" evidence="9 10">
    <location>
        <position position="64"/>
    </location>
</feature>
<dbReference type="PANTHER" id="PTHR11264">
    <property type="entry name" value="URACIL-DNA GLYCOSYLASE"/>
    <property type="match status" value="1"/>
</dbReference>
<evidence type="ECO:0000256" key="2">
    <source>
        <dbReference type="ARBA" id="ARBA00002631"/>
    </source>
</evidence>
<accession>A0A1H3E5H5</accession>
<keyword evidence="14" id="KW-1185">Reference proteome</keyword>
<evidence type="ECO:0000256" key="3">
    <source>
        <dbReference type="ARBA" id="ARBA00008184"/>
    </source>
</evidence>
<comment type="subcellular location">
    <subcellularLocation>
        <location evidence="9">Cytoplasm</location>
    </subcellularLocation>
</comment>
<dbReference type="InterPro" id="IPR018085">
    <property type="entry name" value="Ura-DNA_Glyclase_AS"/>
</dbReference>
<evidence type="ECO:0000259" key="12">
    <source>
        <dbReference type="SMART" id="SM00986"/>
    </source>
</evidence>
<evidence type="ECO:0000256" key="11">
    <source>
        <dbReference type="RuleBase" id="RU003780"/>
    </source>
</evidence>
<evidence type="ECO:0000313" key="14">
    <source>
        <dbReference type="Proteomes" id="UP000198647"/>
    </source>
</evidence>
<dbReference type="InterPro" id="IPR036895">
    <property type="entry name" value="Uracil-DNA_glycosylase-like_sf"/>
</dbReference>
<dbReference type="EC" id="3.2.2.27" evidence="4 9"/>
<dbReference type="SMART" id="SM00987">
    <property type="entry name" value="UreE_C"/>
    <property type="match status" value="1"/>
</dbReference>
<evidence type="ECO:0000256" key="9">
    <source>
        <dbReference type="HAMAP-Rule" id="MF_00148"/>
    </source>
</evidence>
<evidence type="ECO:0000256" key="5">
    <source>
        <dbReference type="ARBA" id="ARBA00018429"/>
    </source>
</evidence>
<evidence type="ECO:0000256" key="10">
    <source>
        <dbReference type="PROSITE-ProRule" id="PRU10072"/>
    </source>
</evidence>
<keyword evidence="9" id="KW-0963">Cytoplasm</keyword>
<comment type="caution">
    <text evidence="13">The sequence shown here is derived from an EMBL/GenBank/DDBJ whole genome shotgun (WGS) entry which is preliminary data.</text>
</comment>
<evidence type="ECO:0000256" key="7">
    <source>
        <dbReference type="ARBA" id="ARBA00022801"/>
    </source>
</evidence>
<organism evidence="13 14">
    <name type="scientific">Salimicrobium album</name>
    <dbReference type="NCBI Taxonomy" id="50717"/>
    <lineage>
        <taxon>Bacteria</taxon>
        <taxon>Bacillati</taxon>
        <taxon>Bacillota</taxon>
        <taxon>Bacilli</taxon>
        <taxon>Bacillales</taxon>
        <taxon>Bacillaceae</taxon>
        <taxon>Salimicrobium</taxon>
    </lineage>
</organism>
<protein>
    <recommendedName>
        <fullName evidence="5 9">Uracil-DNA glycosylase</fullName>
        <shortName evidence="9">UDG</shortName>
        <ecNumber evidence="4 9">3.2.2.27</ecNumber>
    </recommendedName>
</protein>
<comment type="similarity">
    <text evidence="3 9 11">Belongs to the uracil-DNA glycosylase (UDG) superfamily. UNG family.</text>
</comment>
<gene>
    <name evidence="9" type="primary">ung</name>
    <name evidence="13" type="ORF">SAMN04488081_1227</name>
</gene>
<dbReference type="PANTHER" id="PTHR11264:SF0">
    <property type="entry name" value="URACIL-DNA GLYCOSYLASE"/>
    <property type="match status" value="1"/>
</dbReference>
<feature type="domain" description="Uracil-DNA glycosylase-like" evidence="12">
    <location>
        <begin position="49"/>
        <end position="209"/>
    </location>
</feature>
<keyword evidence="8 9" id="KW-0234">DNA repair</keyword>
<evidence type="ECO:0000256" key="4">
    <source>
        <dbReference type="ARBA" id="ARBA00012030"/>
    </source>
</evidence>
<dbReference type="Gene3D" id="3.40.470.10">
    <property type="entry name" value="Uracil-DNA glycosylase-like domain"/>
    <property type="match status" value="1"/>
</dbReference>
<keyword evidence="7 9" id="KW-0378">Hydrolase</keyword>
<dbReference type="SMART" id="SM00986">
    <property type="entry name" value="UDG"/>
    <property type="match status" value="1"/>
</dbReference>
<name>A0A1H3E5H5_9BACI</name>
<comment type="function">
    <text evidence="2 9 11">Excises uracil residues from the DNA which can arise as a result of misincorporation of dUMP residues by DNA polymerase or due to deamination of cytosine.</text>
</comment>
<reference evidence="13 14" key="1">
    <citation type="submission" date="2016-10" db="EMBL/GenBank/DDBJ databases">
        <authorList>
            <person name="Varghese N."/>
            <person name="Submissions S."/>
        </authorList>
    </citation>
    <scope>NUCLEOTIDE SEQUENCE [LARGE SCALE GENOMIC DNA]</scope>
    <source>
        <strain evidence="13 14">DSM 20748</strain>
    </source>
</reference>
<dbReference type="CDD" id="cd10027">
    <property type="entry name" value="UDG-F1-like"/>
    <property type="match status" value="1"/>
</dbReference>
<evidence type="ECO:0000256" key="6">
    <source>
        <dbReference type="ARBA" id="ARBA00022763"/>
    </source>
</evidence>
<dbReference type="HAMAP" id="MF_00148">
    <property type="entry name" value="UDG"/>
    <property type="match status" value="1"/>
</dbReference>
<comment type="catalytic activity">
    <reaction evidence="1 9 11">
        <text>Hydrolyzes single-stranded DNA or mismatched double-stranded DNA and polynucleotides, releasing free uracil.</text>
        <dbReference type="EC" id="3.2.2.27"/>
    </reaction>
</comment>
<dbReference type="PROSITE" id="PS00130">
    <property type="entry name" value="U_DNA_GLYCOSYLASE"/>
    <property type="match status" value="1"/>
</dbReference>
<sequence length="222" mass="25332">MIDLNNDWNPLLQPEQEKPYYRQLRSFLKEEYGKKEIYPPMHDIFNALQTTGYEDTKVVILGQDPYHGPGQAHGYSFSVRPGVTIPPSLRNIFKELQEDIGVPAPFGGTLLPWAEEGVLLMNNVLTVRRGEAHSHQGKGWEQFTDKVIEVLNERETPVVFFLWGRAARQKADGVDREKHFVIESSHPSPFAAHKGFFGSRPFSRANAFLEEKGRSPVNWKLS</sequence>
<dbReference type="NCBIfam" id="NF003588">
    <property type="entry name" value="PRK05254.1-1"/>
    <property type="match status" value="1"/>
</dbReference>
<keyword evidence="6 9" id="KW-0227">DNA damage</keyword>
<evidence type="ECO:0000256" key="1">
    <source>
        <dbReference type="ARBA" id="ARBA00001400"/>
    </source>
</evidence>
<evidence type="ECO:0000256" key="8">
    <source>
        <dbReference type="ARBA" id="ARBA00023204"/>
    </source>
</evidence>
<dbReference type="Pfam" id="PF03167">
    <property type="entry name" value="UDG"/>
    <property type="match status" value="1"/>
</dbReference>
<dbReference type="NCBIfam" id="NF003591">
    <property type="entry name" value="PRK05254.1-4"/>
    <property type="match status" value="1"/>
</dbReference>
<proteinExistence type="inferred from homology"/>